<evidence type="ECO:0000259" key="7">
    <source>
        <dbReference type="Pfam" id="PF01048"/>
    </source>
</evidence>
<dbReference type="InterPro" id="IPR000845">
    <property type="entry name" value="Nucleoside_phosphorylase_d"/>
</dbReference>
<dbReference type="Proteomes" id="UP001165488">
    <property type="component" value="Unassembled WGS sequence"/>
</dbReference>
<keyword evidence="4" id="KW-0328">Glycosyltransferase</keyword>
<proteinExistence type="inferred from homology"/>
<keyword evidence="5" id="KW-0808">Transferase</keyword>
<dbReference type="RefSeq" id="WP_241276378.1">
    <property type="nucleotide sequence ID" value="NZ_JAKZGS010000022.1"/>
</dbReference>
<keyword evidence="9" id="KW-1185">Reference proteome</keyword>
<evidence type="ECO:0000313" key="8">
    <source>
        <dbReference type="EMBL" id="MCH7399885.1"/>
    </source>
</evidence>
<evidence type="ECO:0000256" key="2">
    <source>
        <dbReference type="ARBA" id="ARBA00006751"/>
    </source>
</evidence>
<comment type="caution">
    <text evidence="8">The sequence shown here is derived from an EMBL/GenBank/DDBJ whole genome shotgun (WGS) entry which is preliminary data.</text>
</comment>
<protein>
    <recommendedName>
        <fullName evidence="3">purine-nucleoside phosphorylase</fullName>
        <ecNumber evidence="3">2.4.2.1</ecNumber>
    </recommendedName>
    <alternativeName>
        <fullName evidence="6">Inosine-guanosine phosphorylase</fullName>
    </alternativeName>
</protein>
<dbReference type="EC" id="2.4.2.1" evidence="3"/>
<evidence type="ECO:0000313" key="9">
    <source>
        <dbReference type="Proteomes" id="UP001165488"/>
    </source>
</evidence>
<evidence type="ECO:0000256" key="4">
    <source>
        <dbReference type="ARBA" id="ARBA00022676"/>
    </source>
</evidence>
<dbReference type="SUPFAM" id="SSF53167">
    <property type="entry name" value="Purine and uridine phosphorylases"/>
    <property type="match status" value="1"/>
</dbReference>
<dbReference type="InterPro" id="IPR011268">
    <property type="entry name" value="Purine_phosphorylase"/>
</dbReference>
<dbReference type="InterPro" id="IPR035994">
    <property type="entry name" value="Nucleoside_phosphorylase_sf"/>
</dbReference>
<dbReference type="EMBL" id="JAKZGS010000022">
    <property type="protein sequence ID" value="MCH7399885.1"/>
    <property type="molecule type" value="Genomic_DNA"/>
</dbReference>
<dbReference type="Pfam" id="PF01048">
    <property type="entry name" value="PNP_UDP_1"/>
    <property type="match status" value="1"/>
</dbReference>
<name>A0ABS9UTZ6_9BACT</name>
<feature type="domain" description="Nucleoside phosphorylase" evidence="7">
    <location>
        <begin position="1"/>
        <end position="58"/>
    </location>
</feature>
<evidence type="ECO:0000256" key="1">
    <source>
        <dbReference type="ARBA" id="ARBA00005058"/>
    </source>
</evidence>
<sequence length="59" mass="6206">MSTVPEVIAAKQIGMKVLGISVITNECNPSDNKLFAHDDVVEVATAAGEKLQGLVKLVL</sequence>
<dbReference type="PANTHER" id="PTHR11904">
    <property type="entry name" value="METHYLTHIOADENOSINE/PURINE NUCLEOSIDE PHOSPHORYLASE"/>
    <property type="match status" value="1"/>
</dbReference>
<evidence type="ECO:0000256" key="5">
    <source>
        <dbReference type="ARBA" id="ARBA00022679"/>
    </source>
</evidence>
<evidence type="ECO:0000256" key="6">
    <source>
        <dbReference type="ARBA" id="ARBA00031036"/>
    </source>
</evidence>
<accession>A0ABS9UTZ6</accession>
<evidence type="ECO:0000256" key="3">
    <source>
        <dbReference type="ARBA" id="ARBA00011886"/>
    </source>
</evidence>
<dbReference type="Gene3D" id="3.40.50.1580">
    <property type="entry name" value="Nucleoside phosphorylase domain"/>
    <property type="match status" value="1"/>
</dbReference>
<comment type="similarity">
    <text evidence="2">Belongs to the PNP/MTAP phosphorylase family.</text>
</comment>
<gene>
    <name evidence="8" type="ORF">MM236_17960</name>
</gene>
<reference evidence="8" key="1">
    <citation type="submission" date="2022-03" db="EMBL/GenBank/DDBJ databases">
        <title>De novo assembled genomes of Belliella spp. (Cyclobacteriaceae) strains.</title>
        <authorList>
            <person name="Szabo A."/>
            <person name="Korponai K."/>
            <person name="Felfoldi T."/>
        </authorList>
    </citation>
    <scope>NUCLEOTIDE SEQUENCE</scope>
    <source>
        <strain evidence="8">DSM 107340</strain>
    </source>
</reference>
<dbReference type="PANTHER" id="PTHR11904:SF9">
    <property type="entry name" value="PURINE NUCLEOSIDE PHOSPHORYLASE-RELATED"/>
    <property type="match status" value="1"/>
</dbReference>
<comment type="pathway">
    <text evidence="1">Purine metabolism; purine nucleoside salvage.</text>
</comment>
<organism evidence="8 9">
    <name type="scientific">Belliella calami</name>
    <dbReference type="NCBI Taxonomy" id="2923436"/>
    <lineage>
        <taxon>Bacteria</taxon>
        <taxon>Pseudomonadati</taxon>
        <taxon>Bacteroidota</taxon>
        <taxon>Cytophagia</taxon>
        <taxon>Cytophagales</taxon>
        <taxon>Cyclobacteriaceae</taxon>
        <taxon>Belliella</taxon>
    </lineage>
</organism>